<comment type="caution">
    <text evidence="1">The sequence shown here is derived from an EMBL/GenBank/DDBJ whole genome shotgun (WGS) entry which is preliminary data.</text>
</comment>
<dbReference type="RefSeq" id="WP_220196676.1">
    <property type="nucleotide sequence ID" value="NZ_BNJF01000003.1"/>
</dbReference>
<dbReference type="EMBL" id="BNJF01000003">
    <property type="protein sequence ID" value="GHO47370.1"/>
    <property type="molecule type" value="Genomic_DNA"/>
</dbReference>
<organism evidence="1 2">
    <name type="scientific">Ktedonospora formicarum</name>
    <dbReference type="NCBI Taxonomy" id="2778364"/>
    <lineage>
        <taxon>Bacteria</taxon>
        <taxon>Bacillati</taxon>
        <taxon>Chloroflexota</taxon>
        <taxon>Ktedonobacteria</taxon>
        <taxon>Ktedonobacterales</taxon>
        <taxon>Ktedonobacteraceae</taxon>
        <taxon>Ktedonospora</taxon>
    </lineage>
</organism>
<gene>
    <name evidence="1" type="ORF">KSX_55330</name>
</gene>
<dbReference type="AlphaFoldDB" id="A0A8J3I5U3"/>
<reference evidence="1" key="1">
    <citation type="submission" date="2020-10" db="EMBL/GenBank/DDBJ databases">
        <title>Taxonomic study of unclassified bacteria belonging to the class Ktedonobacteria.</title>
        <authorList>
            <person name="Yabe S."/>
            <person name="Wang C.M."/>
            <person name="Zheng Y."/>
            <person name="Sakai Y."/>
            <person name="Cavaletti L."/>
            <person name="Monciardini P."/>
            <person name="Donadio S."/>
        </authorList>
    </citation>
    <scope>NUCLEOTIDE SEQUENCE</scope>
    <source>
        <strain evidence="1">SOSP1-1</strain>
    </source>
</reference>
<evidence type="ECO:0000313" key="1">
    <source>
        <dbReference type="EMBL" id="GHO47370.1"/>
    </source>
</evidence>
<name>A0A8J3I5U3_9CHLR</name>
<protein>
    <submittedName>
        <fullName evidence="1">Uncharacterized protein</fullName>
    </submittedName>
</protein>
<accession>A0A8J3I5U3</accession>
<sequence length="107" mass="12551">MLQELSSKLRAAPNFELIATFWDWYVLLRSSGAKGRLTCYWDHDQACLGFNTPERLWEVADNIEKLAEQMQERGYPLTAIPLERWQEDTRSDTEVQRLAKMLSQQSE</sequence>
<proteinExistence type="predicted"/>
<evidence type="ECO:0000313" key="2">
    <source>
        <dbReference type="Proteomes" id="UP000612362"/>
    </source>
</evidence>
<dbReference type="Proteomes" id="UP000612362">
    <property type="component" value="Unassembled WGS sequence"/>
</dbReference>
<keyword evidence="2" id="KW-1185">Reference proteome</keyword>